<evidence type="ECO:0000256" key="1">
    <source>
        <dbReference type="SAM" id="MobiDB-lite"/>
    </source>
</evidence>
<sequence length="265" mass="29652">MVSQNTNEERMGEGEPSHFRCSDHSDDLLAKLSDAERDVMEGLPIISDAATLLQYGVVKVPVPNLARKLSSSDNDNGDNDNDNADSTSINHAWAKEFSQVTPLNMALEGDGEYAFYRNILDEPDFPFDCILQDTDAIVQHFPIDSQTELRLDDAFCVYYNAATHDTTSGDRHMDPSDVTVNMCLHKTPDAVGSYVLFYGARSLAGRDATQIDKFLVVQEEGYATIHFGDHFHQTISLLRGERTNIVLTYCYKDETRSDVATRTCY</sequence>
<protein>
    <recommendedName>
        <fullName evidence="3">Fe2OG dioxygenase domain-containing protein</fullName>
    </recommendedName>
</protein>
<accession>A0A7R9WZN3</accession>
<feature type="region of interest" description="Disordered" evidence="1">
    <location>
        <begin position="1"/>
        <end position="23"/>
    </location>
</feature>
<reference evidence="2" key="1">
    <citation type="submission" date="2021-01" db="EMBL/GenBank/DDBJ databases">
        <authorList>
            <person name="Corre E."/>
            <person name="Pelletier E."/>
            <person name="Niang G."/>
            <person name="Scheremetjew M."/>
            <person name="Finn R."/>
            <person name="Kale V."/>
            <person name="Holt S."/>
            <person name="Cochrane G."/>
            <person name="Meng A."/>
            <person name="Brown T."/>
            <person name="Cohen L."/>
        </authorList>
    </citation>
    <scope>NUCLEOTIDE SEQUENCE</scope>
    <source>
        <strain evidence="2">CCMP3328</strain>
    </source>
</reference>
<evidence type="ECO:0008006" key="3">
    <source>
        <dbReference type="Google" id="ProtNLM"/>
    </source>
</evidence>
<dbReference type="AlphaFoldDB" id="A0A7R9WZN3"/>
<organism evidence="2">
    <name type="scientific">Craspedostauros australis</name>
    <dbReference type="NCBI Taxonomy" id="1486917"/>
    <lineage>
        <taxon>Eukaryota</taxon>
        <taxon>Sar</taxon>
        <taxon>Stramenopiles</taxon>
        <taxon>Ochrophyta</taxon>
        <taxon>Bacillariophyta</taxon>
        <taxon>Bacillariophyceae</taxon>
        <taxon>Bacillariophycidae</taxon>
        <taxon>Naviculales</taxon>
        <taxon>Naviculaceae</taxon>
        <taxon>Craspedostauros</taxon>
    </lineage>
</organism>
<gene>
    <name evidence="2" type="ORF">CAUS1442_LOCUS11247</name>
</gene>
<proteinExistence type="predicted"/>
<dbReference type="EMBL" id="HBEF01018162">
    <property type="protein sequence ID" value="CAD8339114.1"/>
    <property type="molecule type" value="Transcribed_RNA"/>
</dbReference>
<name>A0A7R9WZN3_9STRA</name>
<evidence type="ECO:0000313" key="2">
    <source>
        <dbReference type="EMBL" id="CAD8339114.1"/>
    </source>
</evidence>
<feature type="compositionally biased region" description="Basic and acidic residues" evidence="1">
    <location>
        <begin position="7"/>
        <end position="23"/>
    </location>
</feature>